<protein>
    <submittedName>
        <fullName evidence="1">YtxH-like family protein</fullName>
    </submittedName>
</protein>
<reference evidence="1 2" key="1">
    <citation type="journal article" date="2015" name="Genome Announc.">
        <title>Complete genome sequences for 35 biothreat assay-relevant bacillus species.</title>
        <authorList>
            <person name="Johnson S.L."/>
            <person name="Daligault H.E."/>
            <person name="Davenport K.W."/>
            <person name="Jaissle J."/>
            <person name="Frey K.G."/>
            <person name="Ladner J.T."/>
            <person name="Broomall S.M."/>
            <person name="Bishop-Lilly K.A."/>
            <person name="Bruce D.C."/>
            <person name="Gibbons H.S."/>
            <person name="Coyne S.R."/>
            <person name="Lo C.C."/>
            <person name="Meincke L."/>
            <person name="Munk A.C."/>
            <person name="Koroleva G.I."/>
            <person name="Rosenzweig C.N."/>
            <person name="Palacios G.F."/>
            <person name="Redden C.L."/>
            <person name="Minogue T.D."/>
            <person name="Chain P.S."/>
        </authorList>
    </citation>
    <scope>NUCLEOTIDE SEQUENCE [LARGE SCALE GENOMIC DNA]</scope>
    <source>
        <strain evidence="2">ATCC 14581 / DSM 32 / JCM 2506 / NBRC 15308 / NCIMB 9376 / NCTC 10342 / NRRL B-14308 / VKM B-512</strain>
    </source>
</reference>
<dbReference type="InterPro" id="IPR052928">
    <property type="entry name" value="Desiccation-related_membrane"/>
</dbReference>
<evidence type="ECO:0000313" key="1">
    <source>
        <dbReference type="EMBL" id="AJI25449.1"/>
    </source>
</evidence>
<dbReference type="KEGG" id="bmeg:BG04_2875"/>
<dbReference type="PANTHER" id="PTHR35792">
    <property type="entry name" value="GENERAL STRESS PROTEIN"/>
    <property type="match status" value="1"/>
</dbReference>
<proteinExistence type="predicted"/>
<dbReference type="GeneID" id="93640941"/>
<accession>A0A0B6AZU7</accession>
<evidence type="ECO:0000313" key="2">
    <source>
        <dbReference type="Proteomes" id="UP000031829"/>
    </source>
</evidence>
<dbReference type="RefSeq" id="WP_013055314.1">
    <property type="nucleotide sequence ID" value="NZ_BCVB01000014.1"/>
</dbReference>
<dbReference type="Proteomes" id="UP000031829">
    <property type="component" value="Chromosome"/>
</dbReference>
<sequence>MSRMKKLAAGAAIGSTVAAITTLLVTPYSGRELKQRVSSRKDRVNASQQELSTKIKAVSQQVQMTAREGNTIVKNIASDLSTTLGQFKEEIVPHKESLQHHLKEIQNSLSNLEEHVQTTKNPNEKIDKKEG</sequence>
<name>A0A0B6AZU7_PRIM2</name>
<dbReference type="Gene3D" id="1.20.120.20">
    <property type="entry name" value="Apolipoprotein"/>
    <property type="match status" value="1"/>
</dbReference>
<dbReference type="AlphaFoldDB" id="A0A0B6AZU7"/>
<gene>
    <name evidence="1" type="ORF">BG04_2875</name>
</gene>
<organism evidence="1 2">
    <name type="scientific">Priestia megaterium (strain ATCC 14581 / DSM 32 / CCUG 1817 / JCM 2506 / NBRC 15308 / NCIMB 9376 / NCTC 10342 / NRRL B-14308 / VKM B-512 / Ford 19)</name>
    <name type="common">Bacillus megaterium</name>
    <dbReference type="NCBI Taxonomy" id="1348623"/>
    <lineage>
        <taxon>Bacteria</taxon>
        <taxon>Bacillati</taxon>
        <taxon>Bacillota</taxon>
        <taxon>Bacilli</taxon>
        <taxon>Bacillales</taxon>
        <taxon>Bacillaceae</taxon>
        <taxon>Priestia</taxon>
    </lineage>
</organism>
<dbReference type="PANTHER" id="PTHR35792:SF3">
    <property type="entry name" value="IG HYPOTHETICAL 17707"/>
    <property type="match status" value="1"/>
</dbReference>
<dbReference type="EMBL" id="CP009920">
    <property type="protein sequence ID" value="AJI25449.1"/>
    <property type="molecule type" value="Genomic_DNA"/>
</dbReference>
<dbReference type="HOGENOM" id="CLU_105320_2_0_9"/>